<evidence type="ECO:0000313" key="3">
    <source>
        <dbReference type="Proteomes" id="UP000031575"/>
    </source>
</evidence>
<dbReference type="OrthoDB" id="4161589at2759"/>
<evidence type="ECO:0000256" key="1">
    <source>
        <dbReference type="SAM" id="MobiDB-lite"/>
    </source>
</evidence>
<feature type="region of interest" description="Disordered" evidence="1">
    <location>
        <begin position="181"/>
        <end position="226"/>
    </location>
</feature>
<dbReference type="EMBL" id="AWTV01000006">
    <property type="protein sequence ID" value="KIH92778.1"/>
    <property type="molecule type" value="Genomic_DNA"/>
</dbReference>
<dbReference type="VEuPathDB" id="FungiDB:SPBR_02584"/>
<keyword evidence="3" id="KW-1185">Reference proteome</keyword>
<dbReference type="AlphaFoldDB" id="A0A0C2FP10"/>
<dbReference type="Pfam" id="PF11905">
    <property type="entry name" value="DUF3425"/>
    <property type="match status" value="1"/>
</dbReference>
<dbReference type="PANTHER" id="PTHR37012:SF6">
    <property type="entry name" value="BZIP TRANSCRIPTION FACTOR"/>
    <property type="match status" value="1"/>
</dbReference>
<dbReference type="GeneID" id="63675808"/>
<dbReference type="Gene3D" id="1.20.5.170">
    <property type="match status" value="1"/>
</dbReference>
<feature type="region of interest" description="Disordered" evidence="1">
    <location>
        <begin position="71"/>
        <end position="90"/>
    </location>
</feature>
<dbReference type="HOGENOM" id="CLU_030985_0_0_1"/>
<comment type="caution">
    <text evidence="2">The sequence shown here is derived from an EMBL/GenBank/DDBJ whole genome shotgun (WGS) entry which is preliminary data.</text>
</comment>
<evidence type="ECO:0008006" key="4">
    <source>
        <dbReference type="Google" id="ProtNLM"/>
    </source>
</evidence>
<dbReference type="CDD" id="cd14688">
    <property type="entry name" value="bZIP_YAP"/>
    <property type="match status" value="1"/>
</dbReference>
<dbReference type="RefSeq" id="XP_040620788.1">
    <property type="nucleotide sequence ID" value="XM_040760887.1"/>
</dbReference>
<feature type="compositionally biased region" description="Polar residues" evidence="1">
    <location>
        <begin position="181"/>
        <end position="191"/>
    </location>
</feature>
<dbReference type="Proteomes" id="UP000031575">
    <property type="component" value="Unassembled WGS sequence"/>
</dbReference>
<dbReference type="InterPro" id="IPR021833">
    <property type="entry name" value="DUF3425"/>
</dbReference>
<dbReference type="PANTHER" id="PTHR37012">
    <property type="entry name" value="B-ZIP TRANSCRIPTION FACTOR (EUROFUNG)-RELATED"/>
    <property type="match status" value="1"/>
</dbReference>
<organism evidence="2 3">
    <name type="scientific">Sporothrix brasiliensis 5110</name>
    <dbReference type="NCBI Taxonomy" id="1398154"/>
    <lineage>
        <taxon>Eukaryota</taxon>
        <taxon>Fungi</taxon>
        <taxon>Dikarya</taxon>
        <taxon>Ascomycota</taxon>
        <taxon>Pezizomycotina</taxon>
        <taxon>Sordariomycetes</taxon>
        <taxon>Sordariomycetidae</taxon>
        <taxon>Ophiostomatales</taxon>
        <taxon>Ophiostomataceae</taxon>
        <taxon>Sporothrix</taxon>
    </lineage>
</organism>
<evidence type="ECO:0000313" key="2">
    <source>
        <dbReference type="EMBL" id="KIH92778.1"/>
    </source>
</evidence>
<name>A0A0C2FP10_9PEZI</name>
<accession>A0A0C2FP10</accession>
<gene>
    <name evidence="2" type="ORF">SPBR_02584</name>
</gene>
<sequence length="614" mass="67931">MATRVHRGRVTRVGTIATAPTVASSAIRRSDTDAAERKRLRDRVAQQNLRNKRNRHIEALEKQVKLCQELHGPRSEPDGLNGGNNHHNDEDLRTIRDLRAENAALRERHNHLQALFQSFKNVFEPAAVASTPTMIPAAVDGLSPATIPNAPVISTPIPVVPTVPTVPNIPGAITVETITNTTGVDSNQTPKPLQPLDILPDEPDTPPTPPLQPQLQATSSPVSSASTTEIAMYEPVHPYYNYDKSGPILDTLPDYSSWLAGISAISSSTDGGSESEVVFQHEHNHSGGNKNGHDYITDGADSVINNASQSFLTDSSSVPLPAAAVSALVGSQHGSFRADVNDFWSSRTAVPLSAAMQATDADLAASCDSTMAMYDSFMCSGRPSTGLSLWSPFCAGTVPDMANVPVWARIPVRYSGPNDVRRPDWDANTRIVFDSPEVPAPLDILYGSHQNSLASCLQRSGKTYYQRDPERLAIGWLVYHYVKWRTQPSAARYAMLPTFLQPLHEQVWVPHPGSLDFVIWEGPRRKLLKTYDRYDVVKFIRRYCRCLRLRWRRGEDVLVTNVEGKHVLRPDFVERFMSTAGWGLDPEFVKYYPELFDGDEWGQIVYNPSGRHGL</sequence>
<proteinExistence type="predicted"/>
<reference evidence="2 3" key="1">
    <citation type="journal article" date="2014" name="BMC Genomics">
        <title>Comparative genomics of the major fungal agents of human and animal Sporotrichosis: Sporothrix schenckii and Sporothrix brasiliensis.</title>
        <authorList>
            <person name="Teixeira M.M."/>
            <person name="de Almeida L.G."/>
            <person name="Kubitschek-Barreira P."/>
            <person name="Alves F.L."/>
            <person name="Kioshima E.S."/>
            <person name="Abadio A.K."/>
            <person name="Fernandes L."/>
            <person name="Derengowski L.S."/>
            <person name="Ferreira K.S."/>
            <person name="Souza R.C."/>
            <person name="Ruiz J.C."/>
            <person name="de Andrade N.C."/>
            <person name="Paes H.C."/>
            <person name="Nicola A.M."/>
            <person name="Albuquerque P."/>
            <person name="Gerber A.L."/>
            <person name="Martins V.P."/>
            <person name="Peconick L.D."/>
            <person name="Neto A.V."/>
            <person name="Chaucanez C.B."/>
            <person name="Silva P.A."/>
            <person name="Cunha O.L."/>
            <person name="de Oliveira F.F."/>
            <person name="dos Santos T.C."/>
            <person name="Barros A.L."/>
            <person name="Soares M.A."/>
            <person name="de Oliveira L.M."/>
            <person name="Marini M.M."/>
            <person name="Villalobos-Duno H."/>
            <person name="Cunha M.M."/>
            <person name="de Hoog S."/>
            <person name="da Silveira J.F."/>
            <person name="Henrissat B."/>
            <person name="Nino-Vega G.A."/>
            <person name="Cisalpino P.S."/>
            <person name="Mora-Montes H.M."/>
            <person name="Almeida S.R."/>
            <person name="Stajich J.E."/>
            <person name="Lopes-Bezerra L.M."/>
            <person name="Vasconcelos A.T."/>
            <person name="Felipe M.S."/>
        </authorList>
    </citation>
    <scope>NUCLEOTIDE SEQUENCE [LARGE SCALE GENOMIC DNA]</scope>
    <source>
        <strain evidence="2 3">5110</strain>
    </source>
</reference>
<protein>
    <recommendedName>
        <fullName evidence="4">BZIP transcription factor</fullName>
    </recommendedName>
</protein>
<feature type="compositionally biased region" description="Low complexity" evidence="1">
    <location>
        <begin position="213"/>
        <end position="226"/>
    </location>
</feature>